<dbReference type="Gene3D" id="3.20.20.370">
    <property type="entry name" value="Glycoside hydrolase/deacetylase"/>
    <property type="match status" value="1"/>
</dbReference>
<evidence type="ECO:0000313" key="4">
    <source>
        <dbReference type="EMBL" id="GAA0856947.1"/>
    </source>
</evidence>
<comment type="caution">
    <text evidence="4">The sequence shown here is derived from an EMBL/GenBank/DDBJ whole genome shotgun (WGS) entry which is preliminary data.</text>
</comment>
<proteinExistence type="predicted"/>
<dbReference type="EMBL" id="BAAAFD010000005">
    <property type="protein sequence ID" value="GAA0856947.1"/>
    <property type="molecule type" value="Genomic_DNA"/>
</dbReference>
<dbReference type="RefSeq" id="WP_343859608.1">
    <property type="nucleotide sequence ID" value="NZ_BAAAFD010000005.1"/>
</dbReference>
<dbReference type="PROSITE" id="PS51677">
    <property type="entry name" value="NODB"/>
    <property type="match status" value="1"/>
</dbReference>
<evidence type="ECO:0000256" key="1">
    <source>
        <dbReference type="ARBA" id="ARBA00004613"/>
    </source>
</evidence>
<feature type="domain" description="NodB homology" evidence="3">
    <location>
        <begin position="73"/>
        <end position="309"/>
    </location>
</feature>
<evidence type="ECO:0000313" key="5">
    <source>
        <dbReference type="Proteomes" id="UP001500359"/>
    </source>
</evidence>
<keyword evidence="5" id="KW-1185">Reference proteome</keyword>
<gene>
    <name evidence="4" type="ORF">GCM10009114_20780</name>
</gene>
<comment type="subcellular location">
    <subcellularLocation>
        <location evidence="1">Secreted</location>
    </subcellularLocation>
</comment>
<sequence length="309" mass="34616">MHSLISAINRALSGSKLSILIYHQVLEEFDPMRPYEVTADTFDWQMALISRYFTPISLSDAAKHLENNTLPAKAICVTFDDGYLNNLTVAQPILAKYGVPATVYVATAFTEGADMWNDRVLDLFKDPNLTSLNIEGQTVTLGDWDNRNALAEKQLMRLKYLPIDERLSGVQQLYDDNQLPDPAPRMMNAEQVKQLADTGVEIGGHTVNHPILKVLSTEQQFDEISRCKQQLEGWTGKAVKHFAYPNGSYGKDLTDETVALVKQAGYQTAVVTDWGTSSPGDDLLRLKRFTPWDASPLKFHARLVKSRVI</sequence>
<dbReference type="Proteomes" id="UP001500359">
    <property type="component" value="Unassembled WGS sequence"/>
</dbReference>
<evidence type="ECO:0000256" key="2">
    <source>
        <dbReference type="ARBA" id="ARBA00022729"/>
    </source>
</evidence>
<name>A0ABN1LJP9_9ALTE</name>
<dbReference type="InterPro" id="IPR051398">
    <property type="entry name" value="Polysacch_Deacetylase"/>
</dbReference>
<dbReference type="PANTHER" id="PTHR34216">
    <property type="match status" value="1"/>
</dbReference>
<dbReference type="InterPro" id="IPR002509">
    <property type="entry name" value="NODB_dom"/>
</dbReference>
<dbReference type="CDD" id="cd10918">
    <property type="entry name" value="CE4_NodB_like_5s_6s"/>
    <property type="match status" value="1"/>
</dbReference>
<accession>A0ABN1LJP9</accession>
<protein>
    <submittedName>
        <fullName evidence="4">Polysaccharide deacetylase family protein</fullName>
    </submittedName>
</protein>
<keyword evidence="2" id="KW-0732">Signal</keyword>
<organism evidence="4 5">
    <name type="scientific">Aliiglaciecola litoralis</name>
    <dbReference type="NCBI Taxonomy" id="582857"/>
    <lineage>
        <taxon>Bacteria</taxon>
        <taxon>Pseudomonadati</taxon>
        <taxon>Pseudomonadota</taxon>
        <taxon>Gammaproteobacteria</taxon>
        <taxon>Alteromonadales</taxon>
        <taxon>Alteromonadaceae</taxon>
        <taxon>Aliiglaciecola</taxon>
    </lineage>
</organism>
<dbReference type="SUPFAM" id="SSF88713">
    <property type="entry name" value="Glycoside hydrolase/deacetylase"/>
    <property type="match status" value="1"/>
</dbReference>
<reference evidence="4 5" key="1">
    <citation type="journal article" date="2019" name="Int. J. Syst. Evol. Microbiol.">
        <title>The Global Catalogue of Microorganisms (GCM) 10K type strain sequencing project: providing services to taxonomists for standard genome sequencing and annotation.</title>
        <authorList>
            <consortium name="The Broad Institute Genomics Platform"/>
            <consortium name="The Broad Institute Genome Sequencing Center for Infectious Disease"/>
            <person name="Wu L."/>
            <person name="Ma J."/>
        </authorList>
    </citation>
    <scope>NUCLEOTIDE SEQUENCE [LARGE SCALE GENOMIC DNA]</scope>
    <source>
        <strain evidence="4 5">JCM 15896</strain>
    </source>
</reference>
<evidence type="ECO:0000259" key="3">
    <source>
        <dbReference type="PROSITE" id="PS51677"/>
    </source>
</evidence>
<dbReference type="Pfam" id="PF01522">
    <property type="entry name" value="Polysacc_deac_1"/>
    <property type="match status" value="1"/>
</dbReference>
<dbReference type="InterPro" id="IPR011330">
    <property type="entry name" value="Glyco_hydro/deAcase_b/a-brl"/>
</dbReference>
<dbReference type="PANTHER" id="PTHR34216:SF3">
    <property type="entry name" value="POLY-BETA-1,6-N-ACETYL-D-GLUCOSAMINE N-DEACETYLASE"/>
    <property type="match status" value="1"/>
</dbReference>